<sequence length="123" mass="14648">MNNMKEQLKELGYWLEGKLKDLCGELTPDKRIVTILVMLLILTIGNLYFTFSTIYNWGKDSGKEKQMEIEIEHIRRLEQDMDEPHDLMDPEIEKELFDLHQQEIEQDSIDSLSINNEKLKEYE</sequence>
<dbReference type="Proteomes" id="UP000184480">
    <property type="component" value="Unassembled WGS sequence"/>
</dbReference>
<dbReference type="Pfam" id="PF13150">
    <property type="entry name" value="TraL_transposon"/>
    <property type="match status" value="1"/>
</dbReference>
<reference evidence="3" key="1">
    <citation type="submission" date="2016-11" db="EMBL/GenBank/DDBJ databases">
        <authorList>
            <person name="Varghese N."/>
            <person name="Submissions S."/>
        </authorList>
    </citation>
    <scope>NUCLEOTIDE SEQUENCE [LARGE SCALE GENOMIC DNA]</scope>
    <source>
        <strain evidence="3">DSM 27370</strain>
    </source>
</reference>
<evidence type="ECO:0000313" key="3">
    <source>
        <dbReference type="Proteomes" id="UP000184480"/>
    </source>
</evidence>
<evidence type="ECO:0000313" key="2">
    <source>
        <dbReference type="EMBL" id="SHG42712.1"/>
    </source>
</evidence>
<dbReference type="AlphaFoldDB" id="A0A1M5JQ49"/>
<organism evidence="2 3">
    <name type="scientific">Dysgonomonas macrotermitis</name>
    <dbReference type="NCBI Taxonomy" id="1346286"/>
    <lineage>
        <taxon>Bacteria</taxon>
        <taxon>Pseudomonadati</taxon>
        <taxon>Bacteroidota</taxon>
        <taxon>Bacteroidia</taxon>
        <taxon>Bacteroidales</taxon>
        <taxon>Dysgonomonadaceae</taxon>
        <taxon>Dysgonomonas</taxon>
    </lineage>
</organism>
<evidence type="ECO:0000256" key="1">
    <source>
        <dbReference type="SAM" id="Phobius"/>
    </source>
</evidence>
<keyword evidence="1" id="KW-1133">Transmembrane helix</keyword>
<name>A0A1M5JQ49_9BACT</name>
<keyword evidence="3" id="KW-1185">Reference proteome</keyword>
<protein>
    <recommendedName>
        <fullName evidence="4">DUF3989 domain-containing protein</fullName>
    </recommendedName>
</protein>
<proteinExistence type="predicted"/>
<gene>
    <name evidence="2" type="ORF">SAMN05444362_12710</name>
</gene>
<dbReference type="RefSeq" id="WP_236689423.1">
    <property type="nucleotide sequence ID" value="NZ_BBXL01000058.1"/>
</dbReference>
<evidence type="ECO:0008006" key="4">
    <source>
        <dbReference type="Google" id="ProtNLM"/>
    </source>
</evidence>
<dbReference type="EMBL" id="FQUC01000027">
    <property type="protein sequence ID" value="SHG42712.1"/>
    <property type="molecule type" value="Genomic_DNA"/>
</dbReference>
<keyword evidence="1" id="KW-0812">Transmembrane</keyword>
<keyword evidence="1" id="KW-0472">Membrane</keyword>
<feature type="transmembrane region" description="Helical" evidence="1">
    <location>
        <begin position="32"/>
        <end position="57"/>
    </location>
</feature>
<accession>A0A1M5JQ49</accession>
<dbReference type="InterPro" id="IPR025050">
    <property type="entry name" value="TraL_transposon"/>
</dbReference>
<dbReference type="STRING" id="1346286.SAMN05444362_12710"/>